<proteinExistence type="inferred from homology"/>
<reference evidence="6 7" key="1">
    <citation type="submission" date="2018-03" db="EMBL/GenBank/DDBJ databases">
        <title>Genomic Encyclopedia of Archaeal and Bacterial Type Strains, Phase II (KMG-II): from individual species to whole genera.</title>
        <authorList>
            <person name="Goeker M."/>
        </authorList>
    </citation>
    <scope>NUCLEOTIDE SEQUENCE [LARGE SCALE GENOMIC DNA]</scope>
    <source>
        <strain evidence="6 7">DSM 100673</strain>
    </source>
</reference>
<keyword evidence="3 4" id="KW-0732">Signal</keyword>
<evidence type="ECO:0000313" key="6">
    <source>
        <dbReference type="EMBL" id="PSL15360.1"/>
    </source>
</evidence>
<evidence type="ECO:0000256" key="1">
    <source>
        <dbReference type="ARBA" id="ARBA00004196"/>
    </source>
</evidence>
<dbReference type="Proteomes" id="UP000240418">
    <property type="component" value="Unassembled WGS sequence"/>
</dbReference>
<dbReference type="CDD" id="cd19998">
    <property type="entry name" value="PBP1_ABC_sugar_binding-like"/>
    <property type="match status" value="1"/>
</dbReference>
<gene>
    <name evidence="6" type="ORF">CLV88_1255</name>
</gene>
<accession>A0A2P8F0W2</accession>
<dbReference type="InterPro" id="IPR025997">
    <property type="entry name" value="SBP_2_dom"/>
</dbReference>
<sequence length="374" mass="40240">MTKFTSMAQTTALSVLLSAAAGTAFADWRQETDAAAYQAECFRPWTADTATWVHEASEGPYRIAVVNSFTGNTWRIQMLKTLLAFAETPEMKGKIEELKVISTGTDVSAQIAAMEDFINQGYDAVIANAMSTDGFNRVIRAGDRSETLVMTFDNILDTDKVMQLSSDNHEFGRLQGEFLVEKVGTEGKVLEVRGLPGISVDLDRHQGLRDVLDQHDGIEIIEVVGNWDDGTAQKVVADAIATHGEFAGFAVQAGSTGALRAILDAGHPLVPIAAEAENGFRKMAADLEDDGLEVISVGYSPALGAIAVKAAVSALEGNPLPQLMSVPLPVATTSTLEDGQNYWSNLDDNFFTPNEFPPCNVNFTAEEIMAQDAE</sequence>
<comment type="subcellular location">
    <subcellularLocation>
        <location evidence="1">Cell envelope</location>
    </subcellularLocation>
</comment>
<feature type="chain" id="PRO_5015170772" evidence="4">
    <location>
        <begin position="27"/>
        <end position="374"/>
    </location>
</feature>
<dbReference type="GO" id="GO:0030246">
    <property type="term" value="F:carbohydrate binding"/>
    <property type="evidence" value="ECO:0007669"/>
    <property type="project" value="UniProtKB-ARBA"/>
</dbReference>
<dbReference type="RefSeq" id="WP_106610492.1">
    <property type="nucleotide sequence ID" value="NZ_PYGJ01000025.1"/>
</dbReference>
<dbReference type="OrthoDB" id="9781890at2"/>
<dbReference type="SUPFAM" id="SSF53822">
    <property type="entry name" value="Periplasmic binding protein-like I"/>
    <property type="match status" value="1"/>
</dbReference>
<feature type="domain" description="Periplasmic binding protein" evidence="5">
    <location>
        <begin position="63"/>
        <end position="318"/>
    </location>
</feature>
<dbReference type="Pfam" id="PF13407">
    <property type="entry name" value="Peripla_BP_4"/>
    <property type="match status" value="1"/>
</dbReference>
<dbReference type="GO" id="GO:0030313">
    <property type="term" value="C:cell envelope"/>
    <property type="evidence" value="ECO:0007669"/>
    <property type="project" value="UniProtKB-SubCell"/>
</dbReference>
<dbReference type="EMBL" id="PYGJ01000025">
    <property type="protein sequence ID" value="PSL15360.1"/>
    <property type="molecule type" value="Genomic_DNA"/>
</dbReference>
<dbReference type="InterPro" id="IPR028082">
    <property type="entry name" value="Peripla_BP_I"/>
</dbReference>
<evidence type="ECO:0000256" key="4">
    <source>
        <dbReference type="SAM" id="SignalP"/>
    </source>
</evidence>
<evidence type="ECO:0000256" key="3">
    <source>
        <dbReference type="ARBA" id="ARBA00022729"/>
    </source>
</evidence>
<feature type="signal peptide" evidence="4">
    <location>
        <begin position="1"/>
        <end position="26"/>
    </location>
</feature>
<protein>
    <submittedName>
        <fullName evidence="6">Monosaccharide ABC transporter substrate-binding protein (CUT2 family)</fullName>
    </submittedName>
</protein>
<evidence type="ECO:0000313" key="7">
    <source>
        <dbReference type="Proteomes" id="UP000240418"/>
    </source>
</evidence>
<name>A0A2P8F0W2_9RHOB</name>
<dbReference type="PANTHER" id="PTHR46847">
    <property type="entry name" value="D-ALLOSE-BINDING PERIPLASMIC PROTEIN-RELATED"/>
    <property type="match status" value="1"/>
</dbReference>
<comment type="similarity">
    <text evidence="2">Belongs to the bacterial solute-binding protein 2 family.</text>
</comment>
<evidence type="ECO:0000256" key="2">
    <source>
        <dbReference type="ARBA" id="ARBA00007639"/>
    </source>
</evidence>
<keyword evidence="7" id="KW-1185">Reference proteome</keyword>
<evidence type="ECO:0000259" key="5">
    <source>
        <dbReference type="Pfam" id="PF13407"/>
    </source>
</evidence>
<dbReference type="Gene3D" id="3.40.50.2300">
    <property type="match status" value="2"/>
</dbReference>
<comment type="caution">
    <text evidence="6">The sequence shown here is derived from an EMBL/GenBank/DDBJ whole genome shotgun (WGS) entry which is preliminary data.</text>
</comment>
<dbReference type="AlphaFoldDB" id="A0A2P8F0W2"/>
<organism evidence="6 7">
    <name type="scientific">Shimia abyssi</name>
    <dbReference type="NCBI Taxonomy" id="1662395"/>
    <lineage>
        <taxon>Bacteria</taxon>
        <taxon>Pseudomonadati</taxon>
        <taxon>Pseudomonadota</taxon>
        <taxon>Alphaproteobacteria</taxon>
        <taxon>Rhodobacterales</taxon>
        <taxon>Roseobacteraceae</taxon>
    </lineage>
</organism>
<dbReference type="PANTHER" id="PTHR46847:SF1">
    <property type="entry name" value="D-ALLOSE-BINDING PERIPLASMIC PROTEIN-RELATED"/>
    <property type="match status" value="1"/>
</dbReference>